<accession>A0AA36M2C5</accession>
<dbReference type="Proteomes" id="UP001176961">
    <property type="component" value="Unassembled WGS sequence"/>
</dbReference>
<comment type="caution">
    <text evidence="1">The sequence shown here is derived from an EMBL/GenBank/DDBJ whole genome shotgun (WGS) entry which is preliminary data.</text>
</comment>
<organism evidence="1 2">
    <name type="scientific">Cylicocyclus nassatus</name>
    <name type="common">Nematode worm</name>
    <dbReference type="NCBI Taxonomy" id="53992"/>
    <lineage>
        <taxon>Eukaryota</taxon>
        <taxon>Metazoa</taxon>
        <taxon>Ecdysozoa</taxon>
        <taxon>Nematoda</taxon>
        <taxon>Chromadorea</taxon>
        <taxon>Rhabditida</taxon>
        <taxon>Rhabditina</taxon>
        <taxon>Rhabditomorpha</taxon>
        <taxon>Strongyloidea</taxon>
        <taxon>Strongylidae</taxon>
        <taxon>Cylicocyclus</taxon>
    </lineage>
</organism>
<proteinExistence type="predicted"/>
<sequence>MKNSQTDERLKSGKWVSGLRDIANGDDHKIVLFAETCAHWLITALAEFPTLSYPLSLCTYLRRRLHML</sequence>
<protein>
    <submittedName>
        <fullName evidence="1">Uncharacterized protein</fullName>
    </submittedName>
</protein>
<evidence type="ECO:0000313" key="1">
    <source>
        <dbReference type="EMBL" id="CAJ0595251.1"/>
    </source>
</evidence>
<dbReference type="AlphaFoldDB" id="A0AA36M2C5"/>
<name>A0AA36M2C5_CYLNA</name>
<evidence type="ECO:0000313" key="2">
    <source>
        <dbReference type="Proteomes" id="UP001176961"/>
    </source>
</evidence>
<reference evidence="1" key="1">
    <citation type="submission" date="2023-07" db="EMBL/GenBank/DDBJ databases">
        <authorList>
            <consortium name="CYATHOMIX"/>
        </authorList>
    </citation>
    <scope>NUCLEOTIDE SEQUENCE</scope>
    <source>
        <strain evidence="1">N/A</strain>
    </source>
</reference>
<gene>
    <name evidence="1" type="ORF">CYNAS_LOCUS7234</name>
</gene>
<dbReference type="EMBL" id="CATQJL010000112">
    <property type="protein sequence ID" value="CAJ0595251.1"/>
    <property type="molecule type" value="Genomic_DNA"/>
</dbReference>
<keyword evidence="2" id="KW-1185">Reference proteome</keyword>